<sequence length="106" mass="12010">MSIIHAKTVSQYQDELNKHGDDLVVVDFSATWCGPCQKIKPVFENLPGKYPNVTFIHCDVDELRDLDEVDSIQGVPTFRFWKKGKKVAEFSGANESNLLSTIDKHK</sequence>
<evidence type="ECO:0000313" key="4">
    <source>
        <dbReference type="EMBL" id="KAK2963171.1"/>
    </source>
</evidence>
<feature type="domain" description="Thioredoxin" evidence="3">
    <location>
        <begin position="1"/>
        <end position="106"/>
    </location>
</feature>
<dbReference type="Proteomes" id="UP001281761">
    <property type="component" value="Unassembled WGS sequence"/>
</dbReference>
<dbReference type="Gene3D" id="3.40.30.10">
    <property type="entry name" value="Glutaredoxin"/>
    <property type="match status" value="1"/>
</dbReference>
<comment type="similarity">
    <text evidence="2">Belongs to the thioredoxin family.</text>
</comment>
<reference evidence="4 5" key="1">
    <citation type="journal article" date="2022" name="bioRxiv">
        <title>Genomics of Preaxostyla Flagellates Illuminates Evolutionary Transitions and the Path Towards Mitochondrial Loss.</title>
        <authorList>
            <person name="Novak L.V.F."/>
            <person name="Treitli S.C."/>
            <person name="Pyrih J."/>
            <person name="Halakuc P."/>
            <person name="Pipaliya S.V."/>
            <person name="Vacek V."/>
            <person name="Brzon O."/>
            <person name="Soukal P."/>
            <person name="Eme L."/>
            <person name="Dacks J.B."/>
            <person name="Karnkowska A."/>
            <person name="Elias M."/>
            <person name="Hampl V."/>
        </authorList>
    </citation>
    <scope>NUCLEOTIDE SEQUENCE [LARGE SCALE GENOMIC DNA]</scope>
    <source>
        <strain evidence="4">NAU3</strain>
        <tissue evidence="4">Gut</tissue>
    </source>
</reference>
<name>A0ABQ9YHM7_9EUKA</name>
<organism evidence="4 5">
    <name type="scientific">Blattamonas nauphoetae</name>
    <dbReference type="NCBI Taxonomy" id="2049346"/>
    <lineage>
        <taxon>Eukaryota</taxon>
        <taxon>Metamonada</taxon>
        <taxon>Preaxostyla</taxon>
        <taxon>Oxymonadida</taxon>
        <taxon>Blattamonas</taxon>
    </lineage>
</organism>
<dbReference type="EMBL" id="JARBJD010000007">
    <property type="protein sequence ID" value="KAK2963171.1"/>
    <property type="molecule type" value="Genomic_DNA"/>
</dbReference>
<evidence type="ECO:0000256" key="2">
    <source>
        <dbReference type="PIRNR" id="PIRNR000077"/>
    </source>
</evidence>
<keyword evidence="5" id="KW-1185">Reference proteome</keyword>
<keyword evidence="1" id="KW-1015">Disulfide bond</keyword>
<comment type="caution">
    <text evidence="4">The sequence shown here is derived from an EMBL/GenBank/DDBJ whole genome shotgun (WGS) entry which is preliminary data.</text>
</comment>
<dbReference type="CDD" id="cd02947">
    <property type="entry name" value="TRX_family"/>
    <property type="match status" value="1"/>
</dbReference>
<dbReference type="Pfam" id="PF00085">
    <property type="entry name" value="Thioredoxin"/>
    <property type="match status" value="1"/>
</dbReference>
<dbReference type="PRINTS" id="PR00421">
    <property type="entry name" value="THIOREDOXIN"/>
</dbReference>
<evidence type="ECO:0000256" key="1">
    <source>
        <dbReference type="ARBA" id="ARBA00023157"/>
    </source>
</evidence>
<dbReference type="InterPro" id="IPR005746">
    <property type="entry name" value="Thioredoxin"/>
</dbReference>
<dbReference type="PROSITE" id="PS51352">
    <property type="entry name" value="THIOREDOXIN_2"/>
    <property type="match status" value="1"/>
</dbReference>
<evidence type="ECO:0000259" key="3">
    <source>
        <dbReference type="PROSITE" id="PS51352"/>
    </source>
</evidence>
<dbReference type="SUPFAM" id="SSF52833">
    <property type="entry name" value="Thioredoxin-like"/>
    <property type="match status" value="1"/>
</dbReference>
<dbReference type="PROSITE" id="PS00194">
    <property type="entry name" value="THIOREDOXIN_1"/>
    <property type="match status" value="1"/>
</dbReference>
<dbReference type="InterPro" id="IPR013766">
    <property type="entry name" value="Thioredoxin_domain"/>
</dbReference>
<proteinExistence type="inferred from homology"/>
<gene>
    <name evidence="4" type="ORF">BLNAU_1704</name>
</gene>
<dbReference type="InterPro" id="IPR017937">
    <property type="entry name" value="Thioredoxin_CS"/>
</dbReference>
<dbReference type="PIRSF" id="PIRSF000077">
    <property type="entry name" value="Thioredoxin"/>
    <property type="match status" value="1"/>
</dbReference>
<dbReference type="InterPro" id="IPR036249">
    <property type="entry name" value="Thioredoxin-like_sf"/>
</dbReference>
<protein>
    <recommendedName>
        <fullName evidence="2">Thioredoxin</fullName>
    </recommendedName>
</protein>
<evidence type="ECO:0000313" key="5">
    <source>
        <dbReference type="Proteomes" id="UP001281761"/>
    </source>
</evidence>
<accession>A0ABQ9YHM7</accession>
<dbReference type="PANTHER" id="PTHR46115">
    <property type="entry name" value="THIOREDOXIN-LIKE PROTEIN 1"/>
    <property type="match status" value="1"/>
</dbReference>